<evidence type="ECO:0000313" key="2">
    <source>
        <dbReference type="EMBL" id="VVA30369.1"/>
    </source>
</evidence>
<dbReference type="InterPro" id="IPR051091">
    <property type="entry name" value="O-Glucosyltr/Glycosyltrsf_90"/>
</dbReference>
<evidence type="ECO:0000259" key="1">
    <source>
        <dbReference type="Pfam" id="PF05686"/>
    </source>
</evidence>
<keyword evidence="2" id="KW-0808">Transferase</keyword>
<organism evidence="2 3">
    <name type="scientific">Prunus dulcis</name>
    <name type="common">Almond</name>
    <name type="synonym">Amygdalus dulcis</name>
    <dbReference type="NCBI Taxonomy" id="3755"/>
    <lineage>
        <taxon>Eukaryota</taxon>
        <taxon>Viridiplantae</taxon>
        <taxon>Streptophyta</taxon>
        <taxon>Embryophyta</taxon>
        <taxon>Tracheophyta</taxon>
        <taxon>Spermatophyta</taxon>
        <taxon>Magnoliopsida</taxon>
        <taxon>eudicotyledons</taxon>
        <taxon>Gunneridae</taxon>
        <taxon>Pentapetalae</taxon>
        <taxon>rosids</taxon>
        <taxon>fabids</taxon>
        <taxon>Rosales</taxon>
        <taxon>Rosaceae</taxon>
        <taxon>Amygdaloideae</taxon>
        <taxon>Amygdaleae</taxon>
        <taxon>Prunus</taxon>
    </lineage>
</organism>
<dbReference type="PANTHER" id="PTHR12203">
    <property type="entry name" value="KDEL LYS-ASP-GLU-LEU CONTAINING - RELATED"/>
    <property type="match status" value="1"/>
</dbReference>
<dbReference type="AlphaFoldDB" id="A0A5E4FSG6"/>
<dbReference type="EMBL" id="CABIKO010000188">
    <property type="protein sequence ID" value="VVA30369.1"/>
    <property type="molecule type" value="Genomic_DNA"/>
</dbReference>
<name>A0A5E4FSG6_PRUDU</name>
<gene>
    <name evidence="2" type="ORF">ALMOND_2B014072</name>
</gene>
<dbReference type="Pfam" id="PF05686">
    <property type="entry name" value="Glyco_transf_90"/>
    <property type="match status" value="1"/>
</dbReference>
<dbReference type="InterPro" id="IPR006598">
    <property type="entry name" value="CAP10"/>
</dbReference>
<accession>A0A5E4FSG6</accession>
<protein>
    <submittedName>
        <fullName evidence="2">PREDICTED: O-glucosyltransferase</fullName>
    </submittedName>
</protein>
<dbReference type="GO" id="GO:0016740">
    <property type="term" value="F:transferase activity"/>
    <property type="evidence" value="ECO:0007669"/>
    <property type="project" value="UniProtKB-KW"/>
</dbReference>
<dbReference type="PANTHER" id="PTHR12203:SF80">
    <property type="entry name" value="GLYCOSYLTRANSFERASE"/>
    <property type="match status" value="1"/>
</dbReference>
<proteinExistence type="predicted"/>
<dbReference type="Proteomes" id="UP000327085">
    <property type="component" value="Chromosome 7"/>
</dbReference>
<dbReference type="InParanoid" id="A0A5E4FSG6"/>
<evidence type="ECO:0000313" key="3">
    <source>
        <dbReference type="Proteomes" id="UP000327085"/>
    </source>
</evidence>
<reference evidence="3" key="1">
    <citation type="journal article" date="2020" name="Plant J.">
        <title>Transposons played a major role in the diversification between the closely related almond and peach genomes: results from the almond genome sequence.</title>
        <authorList>
            <person name="Alioto T."/>
            <person name="Alexiou K.G."/>
            <person name="Bardil A."/>
            <person name="Barteri F."/>
            <person name="Castanera R."/>
            <person name="Cruz F."/>
            <person name="Dhingra A."/>
            <person name="Duval H."/>
            <person name="Fernandez I Marti A."/>
            <person name="Frias L."/>
            <person name="Galan B."/>
            <person name="Garcia J.L."/>
            <person name="Howad W."/>
            <person name="Gomez-Garrido J."/>
            <person name="Gut M."/>
            <person name="Julca I."/>
            <person name="Morata J."/>
            <person name="Puigdomenech P."/>
            <person name="Ribeca P."/>
            <person name="Rubio Cabetas M.J."/>
            <person name="Vlasova A."/>
            <person name="Wirthensohn M."/>
            <person name="Garcia-Mas J."/>
            <person name="Gabaldon T."/>
            <person name="Casacuberta J.M."/>
            <person name="Arus P."/>
        </authorList>
    </citation>
    <scope>NUCLEOTIDE SEQUENCE [LARGE SCALE GENOMIC DNA]</scope>
    <source>
        <strain evidence="3">cv. Texas</strain>
    </source>
</reference>
<feature type="domain" description="Glycosyl transferase CAP10" evidence="1">
    <location>
        <begin position="30"/>
        <end position="90"/>
    </location>
</feature>
<dbReference type="Gramene" id="VVA30369">
    <property type="protein sequence ID" value="VVA30369"/>
    <property type="gene ID" value="Prudul26B014072"/>
</dbReference>
<sequence>MENQLWRFCPHQLTSSHGREGEGGLLNCLQLQPAMHLYWPIRHDDNCKSIKFAVVWGNNHKQKAQAIGKAASNFIQQELKMDFVYDYMFHPAAESEKKFMTESLEGVVGGGEVEAVTALEADDVGALELEGGLDAGNGVEAVAGEVDVGVMVALRLVKGVGGDEEGGVAAFQHAVVEEDRSQTGIPDWWMNYDSVIRA</sequence>